<comment type="similarity">
    <text evidence="1">Belongs to the LysR transcriptional regulatory family.</text>
</comment>
<dbReference type="PANTHER" id="PTHR30346:SF0">
    <property type="entry name" value="HCA OPERON TRANSCRIPTIONAL ACTIVATOR HCAR"/>
    <property type="match status" value="1"/>
</dbReference>
<feature type="domain" description="HTH lysR-type" evidence="5">
    <location>
        <begin position="6"/>
        <end position="63"/>
    </location>
</feature>
<proteinExistence type="inferred from homology"/>
<name>A0A143GHM5_9PSED</name>
<dbReference type="Gene3D" id="1.10.10.10">
    <property type="entry name" value="Winged helix-like DNA-binding domain superfamily/Winged helix DNA-binding domain"/>
    <property type="match status" value="1"/>
</dbReference>
<keyword evidence="2" id="KW-0805">Transcription regulation</keyword>
<gene>
    <name evidence="6" type="ORF">HX826_12900</name>
</gene>
<dbReference type="KEGG" id="pym:AK972_2546"/>
<dbReference type="InterPro" id="IPR005119">
    <property type="entry name" value="LysR_subst-bd"/>
</dbReference>
<organism evidence="6 7">
    <name type="scientific">Pseudomonas yamanorum</name>
    <dbReference type="NCBI Taxonomy" id="515393"/>
    <lineage>
        <taxon>Bacteria</taxon>
        <taxon>Pseudomonadati</taxon>
        <taxon>Pseudomonadota</taxon>
        <taxon>Gammaproteobacteria</taxon>
        <taxon>Pseudomonadales</taxon>
        <taxon>Pseudomonadaceae</taxon>
        <taxon>Pseudomonas</taxon>
    </lineage>
</organism>
<accession>A0A1H2IXJ7</accession>
<dbReference type="AlphaFoldDB" id="A0A143GHM5"/>
<dbReference type="FunFam" id="1.10.10.10:FF:000001">
    <property type="entry name" value="LysR family transcriptional regulator"/>
    <property type="match status" value="1"/>
</dbReference>
<sequence>MQTSGVDIRQLKAFVVVAEELSFVRAATRLHVSQPALSQTIRQFEALLDVQLFQRNTRNVALTEAGLALLVEARDIVNGVSRLVRTAQEHARGVRGSLNIGFLIGAGVDLMPQILSVFAKRYPEIELVVREYDFGSPHAGIDEGMDVSVLRPPLGLADIELHTLVTEPCVACLASSHRLAGESSVSIYDVLEEPIIAAPGVGVWRSFWTADAYRNGQPARIVHEASTVETELQAVASERGISITALSTARFYARPGLAFPVISDMPMCEVAVALPPQPSVAARNFAELAMEVASSRR</sequence>
<dbReference type="GO" id="GO:0032993">
    <property type="term" value="C:protein-DNA complex"/>
    <property type="evidence" value="ECO:0007669"/>
    <property type="project" value="TreeGrafter"/>
</dbReference>
<dbReference type="GO" id="GO:0003677">
    <property type="term" value="F:DNA binding"/>
    <property type="evidence" value="ECO:0007669"/>
    <property type="project" value="UniProtKB-KW"/>
</dbReference>
<evidence type="ECO:0000256" key="2">
    <source>
        <dbReference type="ARBA" id="ARBA00023015"/>
    </source>
</evidence>
<evidence type="ECO:0000259" key="5">
    <source>
        <dbReference type="PROSITE" id="PS50931"/>
    </source>
</evidence>
<dbReference type="InterPro" id="IPR036390">
    <property type="entry name" value="WH_DNA-bd_sf"/>
</dbReference>
<dbReference type="PROSITE" id="PS50931">
    <property type="entry name" value="HTH_LYSR"/>
    <property type="match status" value="1"/>
</dbReference>
<keyword evidence="3" id="KW-0238">DNA-binding</keyword>
<dbReference type="Proteomes" id="UP000546584">
    <property type="component" value="Unassembled WGS sequence"/>
</dbReference>
<evidence type="ECO:0000256" key="4">
    <source>
        <dbReference type="ARBA" id="ARBA00023163"/>
    </source>
</evidence>
<accession>A0A143GHM5</accession>
<dbReference type="Pfam" id="PF00126">
    <property type="entry name" value="HTH_1"/>
    <property type="match status" value="1"/>
</dbReference>
<dbReference type="PRINTS" id="PR00039">
    <property type="entry name" value="HTHLYSR"/>
</dbReference>
<evidence type="ECO:0000256" key="1">
    <source>
        <dbReference type="ARBA" id="ARBA00009437"/>
    </source>
</evidence>
<comment type="caution">
    <text evidence="6">The sequence shown here is derived from an EMBL/GenBank/DDBJ whole genome shotgun (WGS) entry which is preliminary data.</text>
</comment>
<dbReference type="RefSeq" id="WP_063029615.1">
    <property type="nucleotide sequence ID" value="NZ_CP012400.2"/>
</dbReference>
<keyword evidence="4" id="KW-0804">Transcription</keyword>
<dbReference type="InterPro" id="IPR000847">
    <property type="entry name" value="LysR_HTH_N"/>
</dbReference>
<protein>
    <submittedName>
        <fullName evidence="6">LysR family transcriptional regulator</fullName>
    </submittedName>
</protein>
<dbReference type="EMBL" id="JACAQR010000015">
    <property type="protein sequence ID" value="NWD42762.1"/>
    <property type="molecule type" value="Genomic_DNA"/>
</dbReference>
<dbReference type="OrthoDB" id="646694at2"/>
<dbReference type="Pfam" id="PF03466">
    <property type="entry name" value="LysR_substrate"/>
    <property type="match status" value="1"/>
</dbReference>
<dbReference type="GO" id="GO:0003700">
    <property type="term" value="F:DNA-binding transcription factor activity"/>
    <property type="evidence" value="ECO:0007669"/>
    <property type="project" value="InterPro"/>
</dbReference>
<dbReference type="PANTHER" id="PTHR30346">
    <property type="entry name" value="TRANSCRIPTIONAL DUAL REGULATOR HCAR-RELATED"/>
    <property type="match status" value="1"/>
</dbReference>
<dbReference type="InterPro" id="IPR036388">
    <property type="entry name" value="WH-like_DNA-bd_sf"/>
</dbReference>
<dbReference type="SUPFAM" id="SSF53850">
    <property type="entry name" value="Periplasmic binding protein-like II"/>
    <property type="match status" value="1"/>
</dbReference>
<reference evidence="6 7" key="1">
    <citation type="submission" date="2020-04" db="EMBL/GenBank/DDBJ databases">
        <title>Molecular characterization of pseudomonads from Agaricus bisporus reveal novel blotch 2 pathogens in Western Europe.</title>
        <authorList>
            <person name="Taparia T."/>
            <person name="Krijger M."/>
            <person name="Haynes E."/>
            <person name="Elpinstone J.G."/>
            <person name="Noble R."/>
            <person name="Van Der Wolf J."/>
        </authorList>
    </citation>
    <scope>NUCLEOTIDE SEQUENCE [LARGE SCALE GENOMIC DNA]</scope>
    <source>
        <strain evidence="6 7">IPO3753</strain>
    </source>
</reference>
<dbReference type="SUPFAM" id="SSF46785">
    <property type="entry name" value="Winged helix' DNA-binding domain"/>
    <property type="match status" value="1"/>
</dbReference>
<dbReference type="Gene3D" id="3.40.190.10">
    <property type="entry name" value="Periplasmic binding protein-like II"/>
    <property type="match status" value="2"/>
</dbReference>
<evidence type="ECO:0000256" key="3">
    <source>
        <dbReference type="ARBA" id="ARBA00023125"/>
    </source>
</evidence>
<evidence type="ECO:0000313" key="7">
    <source>
        <dbReference type="Proteomes" id="UP000546584"/>
    </source>
</evidence>
<dbReference type="GeneID" id="93516650"/>
<evidence type="ECO:0000313" key="6">
    <source>
        <dbReference type="EMBL" id="NWD42762.1"/>
    </source>
</evidence>
<dbReference type="CDD" id="cd08414">
    <property type="entry name" value="PBP2_LTTR_aromatics_like"/>
    <property type="match status" value="1"/>
</dbReference>